<dbReference type="Proteomes" id="UP000824469">
    <property type="component" value="Unassembled WGS sequence"/>
</dbReference>
<feature type="region of interest" description="Disordered" evidence="1">
    <location>
        <begin position="1"/>
        <end position="85"/>
    </location>
</feature>
<organism evidence="2 3">
    <name type="scientific">Taxus chinensis</name>
    <name type="common">Chinese yew</name>
    <name type="synonym">Taxus wallichiana var. chinensis</name>
    <dbReference type="NCBI Taxonomy" id="29808"/>
    <lineage>
        <taxon>Eukaryota</taxon>
        <taxon>Viridiplantae</taxon>
        <taxon>Streptophyta</taxon>
        <taxon>Embryophyta</taxon>
        <taxon>Tracheophyta</taxon>
        <taxon>Spermatophyta</taxon>
        <taxon>Pinopsida</taxon>
        <taxon>Pinidae</taxon>
        <taxon>Conifers II</taxon>
        <taxon>Cupressales</taxon>
        <taxon>Taxaceae</taxon>
        <taxon>Taxus</taxon>
    </lineage>
</organism>
<comment type="caution">
    <text evidence="2">The sequence shown here is derived from an EMBL/GenBank/DDBJ whole genome shotgun (WGS) entry which is preliminary data.</text>
</comment>
<gene>
    <name evidence="2" type="ORF">KI387_027692</name>
</gene>
<name>A0AA38FY32_TAXCH</name>
<feature type="non-terminal residue" evidence="2">
    <location>
        <position position="1"/>
    </location>
</feature>
<evidence type="ECO:0000313" key="2">
    <source>
        <dbReference type="EMBL" id="KAH9312657.1"/>
    </source>
</evidence>
<feature type="non-terminal residue" evidence="2">
    <location>
        <position position="85"/>
    </location>
</feature>
<evidence type="ECO:0000256" key="1">
    <source>
        <dbReference type="SAM" id="MobiDB-lite"/>
    </source>
</evidence>
<sequence>ASERRAPERALPAGPTAGDRTGTGPSPAPAQKAEGWAGERETQRPRQDSARAAANGQRAQGGGESKKEQTAESIAQNKRARKKRE</sequence>
<keyword evidence="3" id="KW-1185">Reference proteome</keyword>
<proteinExistence type="predicted"/>
<accession>A0AA38FY32</accession>
<protein>
    <submittedName>
        <fullName evidence="2">Uncharacterized protein</fullName>
    </submittedName>
</protein>
<dbReference type="EMBL" id="JAHRHJ020000006">
    <property type="protein sequence ID" value="KAH9312657.1"/>
    <property type="molecule type" value="Genomic_DNA"/>
</dbReference>
<dbReference type="AlphaFoldDB" id="A0AA38FY32"/>
<evidence type="ECO:0000313" key="3">
    <source>
        <dbReference type="Proteomes" id="UP000824469"/>
    </source>
</evidence>
<reference evidence="2 3" key="1">
    <citation type="journal article" date="2021" name="Nat. Plants">
        <title>The Taxus genome provides insights into paclitaxel biosynthesis.</title>
        <authorList>
            <person name="Xiong X."/>
            <person name="Gou J."/>
            <person name="Liao Q."/>
            <person name="Li Y."/>
            <person name="Zhou Q."/>
            <person name="Bi G."/>
            <person name="Li C."/>
            <person name="Du R."/>
            <person name="Wang X."/>
            <person name="Sun T."/>
            <person name="Guo L."/>
            <person name="Liang H."/>
            <person name="Lu P."/>
            <person name="Wu Y."/>
            <person name="Zhang Z."/>
            <person name="Ro D.K."/>
            <person name="Shang Y."/>
            <person name="Huang S."/>
            <person name="Yan J."/>
        </authorList>
    </citation>
    <scope>NUCLEOTIDE SEQUENCE [LARGE SCALE GENOMIC DNA]</scope>
    <source>
        <strain evidence="2">Ta-2019</strain>
    </source>
</reference>
<feature type="compositionally biased region" description="Basic and acidic residues" evidence="1">
    <location>
        <begin position="37"/>
        <end position="49"/>
    </location>
</feature>